<feature type="region of interest" description="Disordered" evidence="5">
    <location>
        <begin position="19"/>
        <end position="45"/>
    </location>
</feature>
<keyword evidence="1" id="KW-0479">Metal-binding</keyword>
<accession>A0ABR2I7S9</accession>
<organism evidence="7 8">
    <name type="scientific">Apiospora arundinis</name>
    <dbReference type="NCBI Taxonomy" id="335852"/>
    <lineage>
        <taxon>Eukaryota</taxon>
        <taxon>Fungi</taxon>
        <taxon>Dikarya</taxon>
        <taxon>Ascomycota</taxon>
        <taxon>Pezizomycotina</taxon>
        <taxon>Sordariomycetes</taxon>
        <taxon>Xylariomycetidae</taxon>
        <taxon>Amphisphaeriales</taxon>
        <taxon>Apiosporaceae</taxon>
        <taxon>Apiospora</taxon>
    </lineage>
</organism>
<evidence type="ECO:0000256" key="2">
    <source>
        <dbReference type="ARBA" id="ARBA00022771"/>
    </source>
</evidence>
<evidence type="ECO:0000256" key="5">
    <source>
        <dbReference type="SAM" id="MobiDB-lite"/>
    </source>
</evidence>
<reference evidence="7 8" key="1">
    <citation type="journal article" date="2024" name="IMA Fungus">
        <title>Apiospora arundinis, a panoply of carbohydrate-active enzymes and secondary metabolites.</title>
        <authorList>
            <person name="Sorensen T."/>
            <person name="Petersen C."/>
            <person name="Muurmann A.T."/>
            <person name="Christiansen J.V."/>
            <person name="Brundto M.L."/>
            <person name="Overgaard C.K."/>
            <person name="Boysen A.T."/>
            <person name="Wollenberg R.D."/>
            <person name="Larsen T.O."/>
            <person name="Sorensen J.L."/>
            <person name="Nielsen K.L."/>
            <person name="Sondergaard T.E."/>
        </authorList>
    </citation>
    <scope>NUCLEOTIDE SEQUENCE [LARGE SCALE GENOMIC DNA]</scope>
    <source>
        <strain evidence="7 8">AAU 773</strain>
    </source>
</reference>
<dbReference type="Gene3D" id="3.30.160.60">
    <property type="entry name" value="Classic Zinc Finger"/>
    <property type="match status" value="1"/>
</dbReference>
<dbReference type="EMBL" id="JAPCWZ010000006">
    <property type="protein sequence ID" value="KAK8859060.1"/>
    <property type="molecule type" value="Genomic_DNA"/>
</dbReference>
<proteinExistence type="predicted"/>
<protein>
    <recommendedName>
        <fullName evidence="6">C2H2-type domain-containing protein</fullName>
    </recommendedName>
</protein>
<feature type="domain" description="C2H2-type" evidence="6">
    <location>
        <begin position="100"/>
        <end position="127"/>
    </location>
</feature>
<sequence>MQSSTPNLAPAWYASPGQSASLAPTVVGSGPVASSSRSRKRPRTDINEIDVIPKLSARGLACPFYKNDPYKHVDCLGYASFDTVTVMKQHIERSHMCPPYYCPICGKTFEEQNSRDTHLVARTCKKRDISFSGMMSSDQHAEIKKITNGRKKVKNETQKWYEIWGVLFNGKAPPESPFRGPVEHESTANVQTYMDLPRFQNIWNLHYSELQNDTHAQEKQKKFITAIMDDHAIYADESRANATADVPPADFQEPYCKPDQVMGQDPGNFEVDRKFLEGFEDMSTYFSFEGEQQ</sequence>
<dbReference type="PANTHER" id="PTHR38166:SF1">
    <property type="entry name" value="C2H2-TYPE DOMAIN-CONTAINING PROTEIN"/>
    <property type="match status" value="1"/>
</dbReference>
<keyword evidence="8" id="KW-1185">Reference proteome</keyword>
<evidence type="ECO:0000313" key="8">
    <source>
        <dbReference type="Proteomes" id="UP001390339"/>
    </source>
</evidence>
<name>A0ABR2I7S9_9PEZI</name>
<comment type="caution">
    <text evidence="7">The sequence shown here is derived from an EMBL/GenBank/DDBJ whole genome shotgun (WGS) entry which is preliminary data.</text>
</comment>
<keyword evidence="3" id="KW-0862">Zinc</keyword>
<evidence type="ECO:0000256" key="4">
    <source>
        <dbReference type="PROSITE-ProRule" id="PRU00042"/>
    </source>
</evidence>
<dbReference type="PROSITE" id="PS50157">
    <property type="entry name" value="ZINC_FINGER_C2H2_2"/>
    <property type="match status" value="1"/>
</dbReference>
<dbReference type="PANTHER" id="PTHR38166">
    <property type="entry name" value="C2H2-TYPE DOMAIN-CONTAINING PROTEIN-RELATED"/>
    <property type="match status" value="1"/>
</dbReference>
<dbReference type="InterPro" id="IPR013087">
    <property type="entry name" value="Znf_C2H2_type"/>
</dbReference>
<evidence type="ECO:0000259" key="6">
    <source>
        <dbReference type="PROSITE" id="PS50157"/>
    </source>
</evidence>
<dbReference type="Proteomes" id="UP001390339">
    <property type="component" value="Unassembled WGS sequence"/>
</dbReference>
<evidence type="ECO:0000256" key="1">
    <source>
        <dbReference type="ARBA" id="ARBA00022723"/>
    </source>
</evidence>
<gene>
    <name evidence="7" type="ORF">PGQ11_009794</name>
</gene>
<evidence type="ECO:0000313" key="7">
    <source>
        <dbReference type="EMBL" id="KAK8859060.1"/>
    </source>
</evidence>
<dbReference type="InterPro" id="IPR022755">
    <property type="entry name" value="Znf_C2H2_jaz"/>
</dbReference>
<dbReference type="Pfam" id="PF12171">
    <property type="entry name" value="zf-C2H2_jaz"/>
    <property type="match status" value="1"/>
</dbReference>
<keyword evidence="2 4" id="KW-0863">Zinc-finger</keyword>
<evidence type="ECO:0000256" key="3">
    <source>
        <dbReference type="ARBA" id="ARBA00022833"/>
    </source>
</evidence>